<dbReference type="EMBL" id="CCYA01000254">
    <property type="protein sequence ID" value="CEH17442.1"/>
    <property type="molecule type" value="Genomic_DNA"/>
</dbReference>
<evidence type="ECO:0000313" key="2">
    <source>
        <dbReference type="EMBL" id="CEH17442.1"/>
    </source>
</evidence>
<accession>A0A0N7LAT0</accession>
<proteinExistence type="predicted"/>
<organism evidence="2 3">
    <name type="scientific">Ceraceosorus bombacis</name>
    <dbReference type="NCBI Taxonomy" id="401625"/>
    <lineage>
        <taxon>Eukaryota</taxon>
        <taxon>Fungi</taxon>
        <taxon>Dikarya</taxon>
        <taxon>Basidiomycota</taxon>
        <taxon>Ustilaginomycotina</taxon>
        <taxon>Exobasidiomycetes</taxon>
        <taxon>Ceraceosorales</taxon>
        <taxon>Ceraceosoraceae</taxon>
        <taxon>Ceraceosorus</taxon>
    </lineage>
</organism>
<evidence type="ECO:0000313" key="3">
    <source>
        <dbReference type="Proteomes" id="UP000054845"/>
    </source>
</evidence>
<dbReference type="Proteomes" id="UP000054845">
    <property type="component" value="Unassembled WGS sequence"/>
</dbReference>
<name>A0A0N7LAT0_9BASI</name>
<reference evidence="3" key="1">
    <citation type="submission" date="2014-09" db="EMBL/GenBank/DDBJ databases">
        <authorList>
            <person name="Sharma Rahul"/>
            <person name="Thines Marco"/>
        </authorList>
    </citation>
    <scope>NUCLEOTIDE SEQUENCE [LARGE SCALE GENOMIC DNA]</scope>
</reference>
<feature type="chain" id="PRO_5006015212" evidence="1">
    <location>
        <begin position="17"/>
        <end position="95"/>
    </location>
</feature>
<evidence type="ECO:0000256" key="1">
    <source>
        <dbReference type="SAM" id="SignalP"/>
    </source>
</evidence>
<protein>
    <submittedName>
        <fullName evidence="2">Uncharacterized protein</fullName>
    </submittedName>
</protein>
<keyword evidence="3" id="KW-1185">Reference proteome</keyword>
<sequence>MLTFGLLSTLCALSDIGDVSMPSPFSSHCPSQALSVGPQRRLHSAPSLQVVPGAKSTLAKEYSSVSLLGHWWGNRDIAATSQNAVHSADVISGIA</sequence>
<feature type="signal peptide" evidence="1">
    <location>
        <begin position="1"/>
        <end position="16"/>
    </location>
</feature>
<keyword evidence="1" id="KW-0732">Signal</keyword>
<dbReference type="AlphaFoldDB" id="A0A0N7LAT0"/>